<protein>
    <submittedName>
        <fullName evidence="2">E3 ubiquitin-protein ligase TRIM39</fullName>
    </submittedName>
</protein>
<dbReference type="PROSITE" id="PS50188">
    <property type="entry name" value="B302_SPRY"/>
    <property type="match status" value="1"/>
</dbReference>
<dbReference type="InterPro" id="IPR003877">
    <property type="entry name" value="SPRY_dom"/>
</dbReference>
<comment type="caution">
    <text evidence="2">The sequence shown here is derived from an EMBL/GenBank/DDBJ whole genome shotgun (WGS) entry which is preliminary data.</text>
</comment>
<evidence type="ECO:0000313" key="3">
    <source>
        <dbReference type="Proteomes" id="UP001228049"/>
    </source>
</evidence>
<gene>
    <name evidence="2" type="ORF">KUDE01_024310</name>
</gene>
<dbReference type="PANTHER" id="PTHR24103">
    <property type="entry name" value="E3 UBIQUITIN-PROTEIN LIGASE TRIM"/>
    <property type="match status" value="1"/>
</dbReference>
<dbReference type="Pfam" id="PF00622">
    <property type="entry name" value="SPRY"/>
    <property type="match status" value="1"/>
</dbReference>
<sequence>MVVLPPVSGVSSTHPYCPEMELLLKHQQRLQRQRDGITHRMKKLAAKQAEITKKTDAVKEKIRKKYEDMKRVLDEDLRITLTELDTEYEATEKYVEDRIEECYHLTQELDQELSKIDVKTQEIDIQNAETEKKISETLKLTDPDRIQMDEFKCGQLLSLTINLLLFIRSQVPVTKKLFQTYAADVVLDADTAHPKLIISPKGDSATFTETWQDVLETPSRFETTLNVISREGFSEGQQYWEVDVRGKTYWELGLTYPGIPRKGREEDSWLGRGKESWCVEYFNGDYTAWHGADTMTPLHCFCAGTFTDTLHPALCPGHDNEGTNWKSLNICDVSRSAPVL</sequence>
<evidence type="ECO:0000259" key="1">
    <source>
        <dbReference type="PROSITE" id="PS50188"/>
    </source>
</evidence>
<dbReference type="Proteomes" id="UP001228049">
    <property type="component" value="Unassembled WGS sequence"/>
</dbReference>
<dbReference type="SMART" id="SM00589">
    <property type="entry name" value="PRY"/>
    <property type="match status" value="1"/>
</dbReference>
<dbReference type="InterPro" id="IPR003879">
    <property type="entry name" value="Butyrophylin_SPRY"/>
</dbReference>
<proteinExistence type="predicted"/>
<dbReference type="InterPro" id="IPR006574">
    <property type="entry name" value="PRY"/>
</dbReference>
<dbReference type="SUPFAM" id="SSF49899">
    <property type="entry name" value="Concanavalin A-like lectins/glucanases"/>
    <property type="match status" value="1"/>
</dbReference>
<dbReference type="EMBL" id="JASDAP010000024">
    <property type="protein sequence ID" value="KAK1881142.1"/>
    <property type="molecule type" value="Genomic_DNA"/>
</dbReference>
<name>A0AAD9BC90_DISEL</name>
<dbReference type="InterPro" id="IPR050143">
    <property type="entry name" value="TRIM/RBCC"/>
</dbReference>
<organism evidence="2 3">
    <name type="scientific">Dissostichus eleginoides</name>
    <name type="common">Patagonian toothfish</name>
    <name type="synonym">Dissostichus amissus</name>
    <dbReference type="NCBI Taxonomy" id="100907"/>
    <lineage>
        <taxon>Eukaryota</taxon>
        <taxon>Metazoa</taxon>
        <taxon>Chordata</taxon>
        <taxon>Craniata</taxon>
        <taxon>Vertebrata</taxon>
        <taxon>Euteleostomi</taxon>
        <taxon>Actinopterygii</taxon>
        <taxon>Neopterygii</taxon>
        <taxon>Teleostei</taxon>
        <taxon>Neoteleostei</taxon>
        <taxon>Acanthomorphata</taxon>
        <taxon>Eupercaria</taxon>
        <taxon>Perciformes</taxon>
        <taxon>Notothenioidei</taxon>
        <taxon>Nototheniidae</taxon>
        <taxon>Dissostichus</taxon>
    </lineage>
</organism>
<dbReference type="PRINTS" id="PR01407">
    <property type="entry name" value="BUTYPHLNCDUF"/>
</dbReference>
<dbReference type="InterPro" id="IPR043136">
    <property type="entry name" value="B30.2/SPRY_sf"/>
</dbReference>
<feature type="domain" description="B30.2/SPRY" evidence="1">
    <location>
        <begin position="165"/>
        <end position="340"/>
    </location>
</feature>
<accession>A0AAD9BC90</accession>
<reference evidence="2" key="1">
    <citation type="submission" date="2023-04" db="EMBL/GenBank/DDBJ databases">
        <title>Chromosome-level genome of Chaenocephalus aceratus.</title>
        <authorList>
            <person name="Park H."/>
        </authorList>
    </citation>
    <scope>NUCLEOTIDE SEQUENCE</scope>
    <source>
        <strain evidence="2">DE</strain>
        <tissue evidence="2">Muscle</tissue>
    </source>
</reference>
<evidence type="ECO:0000313" key="2">
    <source>
        <dbReference type="EMBL" id="KAK1881142.1"/>
    </source>
</evidence>
<dbReference type="InterPro" id="IPR013320">
    <property type="entry name" value="ConA-like_dom_sf"/>
</dbReference>
<dbReference type="AlphaFoldDB" id="A0AAD9BC90"/>
<dbReference type="Gene3D" id="2.60.120.920">
    <property type="match status" value="1"/>
</dbReference>
<dbReference type="Pfam" id="PF13765">
    <property type="entry name" value="PRY"/>
    <property type="match status" value="1"/>
</dbReference>
<keyword evidence="3" id="KW-1185">Reference proteome</keyword>
<dbReference type="InterPro" id="IPR001870">
    <property type="entry name" value="B30.2/SPRY"/>
</dbReference>